<keyword evidence="7" id="KW-0812">Transmembrane</keyword>
<feature type="domain" description="Methyl-accepting transducer" evidence="8">
    <location>
        <begin position="138"/>
        <end position="409"/>
    </location>
</feature>
<evidence type="ECO:0000256" key="1">
    <source>
        <dbReference type="ARBA" id="ARBA00004236"/>
    </source>
</evidence>
<dbReference type="Gene3D" id="1.10.287.950">
    <property type="entry name" value="Methyl-accepting chemotaxis protein"/>
    <property type="match status" value="1"/>
</dbReference>
<evidence type="ECO:0000259" key="8">
    <source>
        <dbReference type="PROSITE" id="PS50111"/>
    </source>
</evidence>
<evidence type="ECO:0000256" key="6">
    <source>
        <dbReference type="PROSITE-ProRule" id="PRU00284"/>
    </source>
</evidence>
<organism evidence="10 11">
    <name type="scientific">Paenibacillus alvei</name>
    <name type="common">Bacillus alvei</name>
    <dbReference type="NCBI Taxonomy" id="44250"/>
    <lineage>
        <taxon>Bacteria</taxon>
        <taxon>Bacillati</taxon>
        <taxon>Bacillota</taxon>
        <taxon>Bacilli</taxon>
        <taxon>Bacillales</taxon>
        <taxon>Paenibacillaceae</taxon>
        <taxon>Paenibacillus</taxon>
    </lineage>
</organism>
<feature type="transmembrane region" description="Helical" evidence="7">
    <location>
        <begin position="12"/>
        <end position="36"/>
    </location>
</feature>
<dbReference type="SMART" id="SM00304">
    <property type="entry name" value="HAMP"/>
    <property type="match status" value="1"/>
</dbReference>
<evidence type="ECO:0000256" key="3">
    <source>
        <dbReference type="ARBA" id="ARBA00023136"/>
    </source>
</evidence>
<sequence length="424" mass="45955">MMKFGLQMKMVVGMLIVSGVTYVTSGFFIFVLKPYLAPGMNELLYDGIIFMLGIFWTCLLGWLAARLIVKPIIQLTKAADEAAQGKLNVSLPSYHFHDEVNVLIASFGQMVRNLQHMITEIKSSVDITTQNTSTLSGAMTQAAHQIEQISCAADEMNRGAEQQAMWTASAAESVEQIHTSAAAVQARAEETERMTQDMLGTLADSEEMLKSIIDGMLMAAESGQASIDTVQRLSDQAEQIGDISTTVREIADQTHLLALNASIEAARAGEHGAGFAVIASQVRKLAEQSASAVNNINDRIVLMQSQVEQAVRLITKQVDIVSVEAAKKDEAANALSAIAHVTKQASKAVHDIASEVEQQTERFATTLEQTRRMASIVNEMAEGTRQVASATQEQTAVMEEMAASSDVLRDQATRLQAQTSAFKN</sequence>
<dbReference type="InterPro" id="IPR003660">
    <property type="entry name" value="HAMP_dom"/>
</dbReference>
<keyword evidence="3 7" id="KW-0472">Membrane</keyword>
<evidence type="ECO:0000313" key="10">
    <source>
        <dbReference type="EMBL" id="SYX87437.1"/>
    </source>
</evidence>
<feature type="transmembrane region" description="Helical" evidence="7">
    <location>
        <begin position="48"/>
        <end position="69"/>
    </location>
</feature>
<dbReference type="PROSITE" id="PS50111">
    <property type="entry name" value="CHEMOTAXIS_TRANSDUC_2"/>
    <property type="match status" value="1"/>
</dbReference>
<dbReference type="SMART" id="SM00283">
    <property type="entry name" value="MA"/>
    <property type="match status" value="1"/>
</dbReference>
<dbReference type="Pfam" id="PF00015">
    <property type="entry name" value="MCPsignal"/>
    <property type="match status" value="1"/>
</dbReference>
<dbReference type="PROSITE" id="PS50885">
    <property type="entry name" value="HAMP"/>
    <property type="match status" value="1"/>
</dbReference>
<keyword evidence="4 6" id="KW-0807">Transducer</keyword>
<evidence type="ECO:0000313" key="11">
    <source>
        <dbReference type="Proteomes" id="UP000304148"/>
    </source>
</evidence>
<evidence type="ECO:0000256" key="4">
    <source>
        <dbReference type="ARBA" id="ARBA00023224"/>
    </source>
</evidence>
<keyword evidence="7" id="KW-1133">Transmembrane helix</keyword>
<dbReference type="SUPFAM" id="SSF58104">
    <property type="entry name" value="Methyl-accepting chemotaxis protein (MCP) signaling domain"/>
    <property type="match status" value="1"/>
</dbReference>
<accession>A0A383RK88</accession>
<comment type="similarity">
    <text evidence="5">Belongs to the methyl-accepting chemotaxis (MCP) protein family.</text>
</comment>
<dbReference type="Pfam" id="PF00672">
    <property type="entry name" value="HAMP"/>
    <property type="match status" value="1"/>
</dbReference>
<evidence type="ECO:0000256" key="2">
    <source>
        <dbReference type="ARBA" id="ARBA00022475"/>
    </source>
</evidence>
<dbReference type="CDD" id="cd06225">
    <property type="entry name" value="HAMP"/>
    <property type="match status" value="1"/>
</dbReference>
<feature type="domain" description="HAMP" evidence="9">
    <location>
        <begin position="66"/>
        <end position="119"/>
    </location>
</feature>
<protein>
    <submittedName>
        <fullName evidence="10">Methyl-accepting chemotaxis protein</fullName>
    </submittedName>
</protein>
<reference evidence="11" key="1">
    <citation type="submission" date="2018-08" db="EMBL/GenBank/DDBJ databases">
        <authorList>
            <person name="Chevrot R."/>
        </authorList>
    </citation>
    <scope>NUCLEOTIDE SEQUENCE [LARGE SCALE GENOMIC DNA]</scope>
</reference>
<dbReference type="EMBL" id="LS992241">
    <property type="protein sequence ID" value="SYX87437.1"/>
    <property type="molecule type" value="Genomic_DNA"/>
</dbReference>
<dbReference type="AlphaFoldDB" id="A0A383RK88"/>
<comment type="subcellular location">
    <subcellularLocation>
        <location evidence="1">Cell membrane</location>
    </subcellularLocation>
</comment>
<evidence type="ECO:0000256" key="7">
    <source>
        <dbReference type="SAM" id="Phobius"/>
    </source>
</evidence>
<keyword evidence="2" id="KW-1003">Cell membrane</keyword>
<dbReference type="GO" id="GO:0007165">
    <property type="term" value="P:signal transduction"/>
    <property type="evidence" value="ECO:0007669"/>
    <property type="project" value="UniProtKB-KW"/>
</dbReference>
<dbReference type="PANTHER" id="PTHR32089:SF112">
    <property type="entry name" value="LYSOZYME-LIKE PROTEIN-RELATED"/>
    <property type="match status" value="1"/>
</dbReference>
<dbReference type="Proteomes" id="UP000304148">
    <property type="component" value="Chromosome"/>
</dbReference>
<gene>
    <name evidence="10" type="ORF">PBLR_15867</name>
</gene>
<dbReference type="PANTHER" id="PTHR32089">
    <property type="entry name" value="METHYL-ACCEPTING CHEMOTAXIS PROTEIN MCPB"/>
    <property type="match status" value="1"/>
</dbReference>
<proteinExistence type="inferred from homology"/>
<evidence type="ECO:0000259" key="9">
    <source>
        <dbReference type="PROSITE" id="PS50885"/>
    </source>
</evidence>
<dbReference type="RefSeq" id="WP_138189040.1">
    <property type="nucleotide sequence ID" value="NZ_LS992241.1"/>
</dbReference>
<dbReference type="GO" id="GO:0005886">
    <property type="term" value="C:plasma membrane"/>
    <property type="evidence" value="ECO:0007669"/>
    <property type="project" value="UniProtKB-SubCell"/>
</dbReference>
<evidence type="ECO:0000256" key="5">
    <source>
        <dbReference type="ARBA" id="ARBA00029447"/>
    </source>
</evidence>
<name>A0A383RK88_PAEAL</name>
<dbReference type="InterPro" id="IPR004089">
    <property type="entry name" value="MCPsignal_dom"/>
</dbReference>